<evidence type="ECO:0000256" key="11">
    <source>
        <dbReference type="ARBA" id="ARBA00022989"/>
    </source>
</evidence>
<keyword evidence="12 17" id="KW-0472">Membrane</keyword>
<keyword evidence="5" id="KW-0813">Transport</keyword>
<dbReference type="InterPro" id="IPR013083">
    <property type="entry name" value="Znf_RING/FYVE/PHD"/>
</dbReference>
<dbReference type="InterPro" id="IPR006845">
    <property type="entry name" value="Pex_N"/>
</dbReference>
<dbReference type="Proteomes" id="UP000696280">
    <property type="component" value="Unassembled WGS sequence"/>
</dbReference>
<dbReference type="PANTHER" id="PTHR12888:SF0">
    <property type="entry name" value="PEROXISOME ASSEMBLY PROTEIN 12"/>
    <property type="match status" value="1"/>
</dbReference>
<name>A0A9N9KVN2_9HELO</name>
<comment type="similarity">
    <text evidence="3">Belongs to the pex2/pex10/pex12 family.</text>
</comment>
<dbReference type="GO" id="GO:1990429">
    <property type="term" value="C:peroxisomal importomer complex"/>
    <property type="evidence" value="ECO:0007669"/>
    <property type="project" value="TreeGrafter"/>
</dbReference>
<protein>
    <recommendedName>
        <fullName evidence="4">Peroxisome assembly protein 12</fullName>
    </recommendedName>
    <alternativeName>
        <fullName evidence="14">Peroxin-12</fullName>
    </alternativeName>
</protein>
<dbReference type="GO" id="GO:0016562">
    <property type="term" value="P:protein import into peroxisome matrix, receptor recycling"/>
    <property type="evidence" value="ECO:0007669"/>
    <property type="project" value="UniProtKB-ARBA"/>
</dbReference>
<organism evidence="19 20">
    <name type="scientific">Hymenoscyphus fraxineus</name>
    <dbReference type="NCBI Taxonomy" id="746836"/>
    <lineage>
        <taxon>Eukaryota</taxon>
        <taxon>Fungi</taxon>
        <taxon>Dikarya</taxon>
        <taxon>Ascomycota</taxon>
        <taxon>Pezizomycotina</taxon>
        <taxon>Leotiomycetes</taxon>
        <taxon>Helotiales</taxon>
        <taxon>Helotiaceae</taxon>
        <taxon>Hymenoscyphus</taxon>
    </lineage>
</organism>
<evidence type="ECO:0000259" key="18">
    <source>
        <dbReference type="Pfam" id="PF04757"/>
    </source>
</evidence>
<evidence type="ECO:0000256" key="12">
    <source>
        <dbReference type="ARBA" id="ARBA00023136"/>
    </source>
</evidence>
<dbReference type="Gene3D" id="3.30.40.10">
    <property type="entry name" value="Zinc/RING finger domain, C3HC4 (zinc finger)"/>
    <property type="match status" value="1"/>
</dbReference>
<evidence type="ECO:0000256" key="6">
    <source>
        <dbReference type="ARBA" id="ARBA00022692"/>
    </source>
</evidence>
<reference evidence="19" key="1">
    <citation type="submission" date="2021-07" db="EMBL/GenBank/DDBJ databases">
        <authorList>
            <person name="Durling M."/>
        </authorList>
    </citation>
    <scope>NUCLEOTIDE SEQUENCE</scope>
</reference>
<evidence type="ECO:0000256" key="14">
    <source>
        <dbReference type="ARBA" id="ARBA00029692"/>
    </source>
</evidence>
<keyword evidence="10" id="KW-0653">Protein transport</keyword>
<keyword evidence="13" id="KW-0576">Peroxisome</keyword>
<accession>A0A9N9KVN2</accession>
<feature type="region of interest" description="Disordered" evidence="16">
    <location>
        <begin position="310"/>
        <end position="346"/>
    </location>
</feature>
<evidence type="ECO:0000313" key="19">
    <source>
        <dbReference type="EMBL" id="CAG8954704.1"/>
    </source>
</evidence>
<gene>
    <name evidence="19" type="ORF">HYFRA_00004627</name>
</gene>
<dbReference type="GO" id="GO:0006513">
    <property type="term" value="P:protein monoubiquitination"/>
    <property type="evidence" value="ECO:0007669"/>
    <property type="project" value="TreeGrafter"/>
</dbReference>
<keyword evidence="20" id="KW-1185">Reference proteome</keyword>
<dbReference type="PANTHER" id="PTHR12888">
    <property type="entry name" value="PEROXISOME ASSEMBLY PROTEIN 12 PEROXIN-12"/>
    <property type="match status" value="1"/>
</dbReference>
<dbReference type="GO" id="GO:0008270">
    <property type="term" value="F:zinc ion binding"/>
    <property type="evidence" value="ECO:0007669"/>
    <property type="project" value="UniProtKB-KW"/>
</dbReference>
<evidence type="ECO:0000256" key="3">
    <source>
        <dbReference type="ARBA" id="ARBA00008704"/>
    </source>
</evidence>
<evidence type="ECO:0000256" key="2">
    <source>
        <dbReference type="ARBA" id="ARBA00004906"/>
    </source>
</evidence>
<evidence type="ECO:0000256" key="9">
    <source>
        <dbReference type="ARBA" id="ARBA00022833"/>
    </source>
</evidence>
<feature type="compositionally biased region" description="Basic and acidic residues" evidence="16">
    <location>
        <begin position="333"/>
        <end position="344"/>
    </location>
</feature>
<dbReference type="PIRSF" id="PIRSF038074">
    <property type="entry name" value="Peroxisome_assembly_p12"/>
    <property type="match status" value="1"/>
</dbReference>
<keyword evidence="6 17" id="KW-0812">Transmembrane</keyword>
<dbReference type="OrthoDB" id="107372at2759"/>
<dbReference type="SUPFAM" id="SSF57850">
    <property type="entry name" value="RING/U-box"/>
    <property type="match status" value="1"/>
</dbReference>
<comment type="pathway">
    <text evidence="2">Protein modification; protein ubiquitination.</text>
</comment>
<evidence type="ECO:0000256" key="16">
    <source>
        <dbReference type="SAM" id="MobiDB-lite"/>
    </source>
</evidence>
<feature type="compositionally biased region" description="Low complexity" evidence="16">
    <location>
        <begin position="310"/>
        <end position="332"/>
    </location>
</feature>
<comment type="subcellular location">
    <subcellularLocation>
        <location evidence="1">Peroxisome membrane</location>
        <topology evidence="1">Multi-pass membrane protein</topology>
    </subcellularLocation>
</comment>
<feature type="domain" description="Pex N-terminal" evidence="18">
    <location>
        <begin position="25"/>
        <end position="281"/>
    </location>
</feature>
<feature type="transmembrane region" description="Helical" evidence="17">
    <location>
        <begin position="174"/>
        <end position="199"/>
    </location>
</feature>
<proteinExistence type="inferred from homology"/>
<evidence type="ECO:0000256" key="1">
    <source>
        <dbReference type="ARBA" id="ARBA00004585"/>
    </source>
</evidence>
<comment type="caution">
    <text evidence="19">The sequence shown here is derived from an EMBL/GenBank/DDBJ whole genome shotgun (WGS) entry which is preliminary data.</text>
</comment>
<evidence type="ECO:0000256" key="15">
    <source>
        <dbReference type="ARBA" id="ARBA00034505"/>
    </source>
</evidence>
<keyword evidence="7" id="KW-0479">Metal-binding</keyword>
<keyword evidence="8" id="KW-0863">Zinc-finger</keyword>
<evidence type="ECO:0000256" key="4">
    <source>
        <dbReference type="ARBA" id="ARBA00018980"/>
    </source>
</evidence>
<sequence>MEFMTDLRSTFDPQKPSLFELLSETQLSSLLPPSLRYLLTVATHRHPRYLLRILNSFDEIYALCMLVVERHYLKTTGGGFVENFYGLKRERALAVGEIPRASLGAAGHVRDALKLGERDIWWNLLFMVGVPYAKRRLDEGYEVNAPRALLGGNYTRMPLNPTFKQRMVHYYRWFLANVYPGVNAVYYASILLFNLAYLFDDSRFHSPFLWMIGTRMRRLGAEDYRAMAEVEEARGAAKGGNLGVNSFFHPRVLGERALGSLKILLPTSIFALKFLEWWYASDFARQLGKKAREGIELPPPVISGLSTLSTRFGPSSSSSSSQTQKSTNTSETPPEKASSKKEARNPPIAAGSLLPIFTVPVPDNSELCPICEQEIVTPTACQTGFVFCYTCIHRWMEGNHEMQEDFMTGKEGKWDSGKGRCAVTGRRVLGGTEGLRRVMV</sequence>
<evidence type="ECO:0000256" key="5">
    <source>
        <dbReference type="ARBA" id="ARBA00022448"/>
    </source>
</evidence>
<dbReference type="AlphaFoldDB" id="A0A9N9KVN2"/>
<evidence type="ECO:0000256" key="8">
    <source>
        <dbReference type="ARBA" id="ARBA00022771"/>
    </source>
</evidence>
<dbReference type="EMBL" id="CAJVRL010000057">
    <property type="protein sequence ID" value="CAG8954704.1"/>
    <property type="molecule type" value="Genomic_DNA"/>
</dbReference>
<keyword evidence="9" id="KW-0862">Zinc</keyword>
<evidence type="ECO:0000256" key="7">
    <source>
        <dbReference type="ARBA" id="ARBA00022723"/>
    </source>
</evidence>
<evidence type="ECO:0000256" key="13">
    <source>
        <dbReference type="ARBA" id="ARBA00023140"/>
    </source>
</evidence>
<evidence type="ECO:0000256" key="10">
    <source>
        <dbReference type="ARBA" id="ARBA00022927"/>
    </source>
</evidence>
<evidence type="ECO:0000313" key="20">
    <source>
        <dbReference type="Proteomes" id="UP000696280"/>
    </source>
</evidence>
<dbReference type="Pfam" id="PF04757">
    <property type="entry name" value="Pex2_Pex12"/>
    <property type="match status" value="1"/>
</dbReference>
<keyword evidence="11 17" id="KW-1133">Transmembrane helix</keyword>
<comment type="subunit">
    <text evidence="15">Component of the PEX2-PEX10-PEX12 retrotranslocation channel, composed of PEX2, PEX10 and PEX12.</text>
</comment>
<dbReference type="GO" id="GO:0004842">
    <property type="term" value="F:ubiquitin-protein transferase activity"/>
    <property type="evidence" value="ECO:0007669"/>
    <property type="project" value="TreeGrafter"/>
</dbReference>
<dbReference type="InterPro" id="IPR017375">
    <property type="entry name" value="PEX12"/>
</dbReference>
<evidence type="ECO:0000256" key="17">
    <source>
        <dbReference type="SAM" id="Phobius"/>
    </source>
</evidence>
<dbReference type="GO" id="GO:0005778">
    <property type="term" value="C:peroxisomal membrane"/>
    <property type="evidence" value="ECO:0007669"/>
    <property type="project" value="UniProtKB-SubCell"/>
</dbReference>